<accession>A0A4Y2GJH0</accession>
<dbReference type="Proteomes" id="UP000499080">
    <property type="component" value="Unassembled WGS sequence"/>
</dbReference>
<evidence type="ECO:0000313" key="2">
    <source>
        <dbReference type="Proteomes" id="UP000499080"/>
    </source>
</evidence>
<dbReference type="AlphaFoldDB" id="A0A4Y2GJH0"/>
<gene>
    <name evidence="1" type="ORF">AVEN_195970_1</name>
</gene>
<proteinExistence type="predicted"/>
<organism evidence="1 2">
    <name type="scientific">Araneus ventricosus</name>
    <name type="common">Orbweaver spider</name>
    <name type="synonym">Epeira ventricosa</name>
    <dbReference type="NCBI Taxonomy" id="182803"/>
    <lineage>
        <taxon>Eukaryota</taxon>
        <taxon>Metazoa</taxon>
        <taxon>Ecdysozoa</taxon>
        <taxon>Arthropoda</taxon>
        <taxon>Chelicerata</taxon>
        <taxon>Arachnida</taxon>
        <taxon>Araneae</taxon>
        <taxon>Araneomorphae</taxon>
        <taxon>Entelegynae</taxon>
        <taxon>Araneoidea</taxon>
        <taxon>Araneidae</taxon>
        <taxon>Araneus</taxon>
    </lineage>
</organism>
<reference evidence="1 2" key="1">
    <citation type="journal article" date="2019" name="Sci. Rep.">
        <title>Orb-weaving spider Araneus ventricosus genome elucidates the spidroin gene catalogue.</title>
        <authorList>
            <person name="Kono N."/>
            <person name="Nakamura H."/>
            <person name="Ohtoshi R."/>
            <person name="Moran D.A.P."/>
            <person name="Shinohara A."/>
            <person name="Yoshida Y."/>
            <person name="Fujiwara M."/>
            <person name="Mori M."/>
            <person name="Tomita M."/>
            <person name="Arakawa K."/>
        </authorList>
    </citation>
    <scope>NUCLEOTIDE SEQUENCE [LARGE SCALE GENOMIC DNA]</scope>
</reference>
<comment type="caution">
    <text evidence="1">The sequence shown here is derived from an EMBL/GenBank/DDBJ whole genome shotgun (WGS) entry which is preliminary data.</text>
</comment>
<name>A0A4Y2GJH0_ARAVE</name>
<protein>
    <submittedName>
        <fullName evidence="1">Uncharacterized protein</fullName>
    </submittedName>
</protein>
<sequence>MAGGALLGAERPGHPLAVRLLGVRRLLASSTRLGGRNGHVADALPNDLSDGSQEGVPKLARAGKLRKRESKIKNNGGLKRITTNLNLSCINARPLI</sequence>
<keyword evidence="2" id="KW-1185">Reference proteome</keyword>
<dbReference type="EMBL" id="BGPR01178155">
    <property type="protein sequence ID" value="GBM53733.1"/>
    <property type="molecule type" value="Genomic_DNA"/>
</dbReference>
<evidence type="ECO:0000313" key="1">
    <source>
        <dbReference type="EMBL" id="GBM53733.1"/>
    </source>
</evidence>